<protein>
    <submittedName>
        <fullName evidence="2">Uncharacterized protein</fullName>
    </submittedName>
</protein>
<dbReference type="EMBL" id="QSHZ01000012">
    <property type="protein sequence ID" value="RHC55708.1"/>
    <property type="molecule type" value="Genomic_DNA"/>
</dbReference>
<name>A0A414AVF5_9FIRM</name>
<accession>A0A414AVF5</accession>
<dbReference type="Proteomes" id="UP000283975">
    <property type="component" value="Unassembled WGS sequence"/>
</dbReference>
<feature type="compositionally biased region" description="Pro residues" evidence="1">
    <location>
        <begin position="57"/>
        <end position="72"/>
    </location>
</feature>
<gene>
    <name evidence="2" type="ORF">DW839_12735</name>
</gene>
<feature type="compositionally biased region" description="Low complexity" evidence="1">
    <location>
        <begin position="73"/>
        <end position="89"/>
    </location>
</feature>
<evidence type="ECO:0000256" key="1">
    <source>
        <dbReference type="SAM" id="MobiDB-lite"/>
    </source>
</evidence>
<comment type="caution">
    <text evidence="2">The sequence shown here is derived from an EMBL/GenBank/DDBJ whole genome shotgun (WGS) entry which is preliminary data.</text>
</comment>
<evidence type="ECO:0000313" key="2">
    <source>
        <dbReference type="EMBL" id="RHC55708.1"/>
    </source>
</evidence>
<organism evidence="2 3">
    <name type="scientific">Enterocloster bolteae</name>
    <dbReference type="NCBI Taxonomy" id="208479"/>
    <lineage>
        <taxon>Bacteria</taxon>
        <taxon>Bacillati</taxon>
        <taxon>Bacillota</taxon>
        <taxon>Clostridia</taxon>
        <taxon>Lachnospirales</taxon>
        <taxon>Lachnospiraceae</taxon>
        <taxon>Enterocloster</taxon>
    </lineage>
</organism>
<reference evidence="2 3" key="1">
    <citation type="submission" date="2018-08" db="EMBL/GenBank/DDBJ databases">
        <title>A genome reference for cultivated species of the human gut microbiota.</title>
        <authorList>
            <person name="Zou Y."/>
            <person name="Xue W."/>
            <person name="Luo G."/>
        </authorList>
    </citation>
    <scope>NUCLEOTIDE SEQUENCE [LARGE SCALE GENOMIC DNA]</scope>
    <source>
        <strain evidence="2 3">AM35-14</strain>
    </source>
</reference>
<proteinExistence type="predicted"/>
<sequence length="149" mass="15823">MTMTVVFEDYEDMMNFAKKVMGQAVSSDNASQRPTAESILGITPETFTTASSQQVPVTPPVQQPAPVAPPVQQPASAATVTPPVQPVATTTPSYTLDDLMMAAIPLMDSGKQPELLQLIRSFGVEALPFLQPEQYGAFATALRGLGAQI</sequence>
<dbReference type="AlphaFoldDB" id="A0A414AVF5"/>
<evidence type="ECO:0000313" key="3">
    <source>
        <dbReference type="Proteomes" id="UP000283975"/>
    </source>
</evidence>
<feature type="region of interest" description="Disordered" evidence="1">
    <location>
        <begin position="50"/>
        <end position="89"/>
    </location>
</feature>